<protein>
    <submittedName>
        <fullName evidence="1">Deoxyuridine 5'-triphosphate nucleotidohydrolase</fullName>
    </submittedName>
</protein>
<dbReference type="EMBL" id="JWTA01000003">
    <property type="protein sequence ID" value="KIC64566.1"/>
    <property type="molecule type" value="Genomic_DNA"/>
</dbReference>
<dbReference type="STRING" id="363331.RM51_03240"/>
<keyword evidence="2" id="KW-1185">Reference proteome</keyword>
<sequence length="208" mass="25058">MEYSKEFKAALSNFSSLEKDRLIFRLLKKDKLLSKKLYFELIDPENTDQKRGQMEEIIREKLMLLSKYLLNHKYYLIHIRKISSEITEHVKVTTDKFGDVSLNLFLINEILENNDKLNTLRFDQVYKLYLYLINKIFKSFILTKKLDEDYWMEIDEYLRDTQQKIEDNHYLKKLCINNGLDLNWLSTENIPDNIDQIAKDLKNQGFLK</sequence>
<evidence type="ECO:0000313" key="1">
    <source>
        <dbReference type="EMBL" id="KIC64566.1"/>
    </source>
</evidence>
<dbReference type="RefSeq" id="WP_039365108.1">
    <property type="nucleotide sequence ID" value="NZ_JWTA01000003.1"/>
</dbReference>
<name>A0A0B4DCZ2_9FLAO</name>
<evidence type="ECO:0000313" key="2">
    <source>
        <dbReference type="Proteomes" id="UP000031167"/>
    </source>
</evidence>
<dbReference type="OrthoDB" id="1432119at2"/>
<organism evidence="1 2">
    <name type="scientific">Chryseobacterium taiwanense</name>
    <dbReference type="NCBI Taxonomy" id="363331"/>
    <lineage>
        <taxon>Bacteria</taxon>
        <taxon>Pseudomonadati</taxon>
        <taxon>Bacteroidota</taxon>
        <taxon>Flavobacteriia</taxon>
        <taxon>Flavobacteriales</taxon>
        <taxon>Weeksellaceae</taxon>
        <taxon>Chryseobacterium group</taxon>
        <taxon>Chryseobacterium</taxon>
    </lineage>
</organism>
<dbReference type="Proteomes" id="UP000031167">
    <property type="component" value="Unassembled WGS sequence"/>
</dbReference>
<proteinExistence type="predicted"/>
<gene>
    <name evidence="1" type="ORF">RM51_03240</name>
</gene>
<reference evidence="1 2" key="1">
    <citation type="submission" date="2014-12" db="EMBL/GenBank/DDBJ databases">
        <title>Genome sequencing of Chryseobacterium taiwanense TPW19.</title>
        <authorList>
            <person name="Tan P.W."/>
            <person name="Chan K.-G."/>
        </authorList>
    </citation>
    <scope>NUCLEOTIDE SEQUENCE [LARGE SCALE GENOMIC DNA]</scope>
    <source>
        <strain evidence="1 2">TPW19</strain>
    </source>
</reference>
<dbReference type="AlphaFoldDB" id="A0A0B4DCZ2"/>
<dbReference type="GO" id="GO:0016787">
    <property type="term" value="F:hydrolase activity"/>
    <property type="evidence" value="ECO:0007669"/>
    <property type="project" value="UniProtKB-KW"/>
</dbReference>
<keyword evidence="1" id="KW-0378">Hydrolase</keyword>
<accession>A0A0B4DCZ2</accession>
<comment type="caution">
    <text evidence="1">The sequence shown here is derived from an EMBL/GenBank/DDBJ whole genome shotgun (WGS) entry which is preliminary data.</text>
</comment>